<dbReference type="Proteomes" id="UP000027586">
    <property type="component" value="Unassembled WGS sequence"/>
</dbReference>
<organism evidence="1 2">
    <name type="scientific">Lichtheimia corymbifera JMRC:FSU:9682</name>
    <dbReference type="NCBI Taxonomy" id="1263082"/>
    <lineage>
        <taxon>Eukaryota</taxon>
        <taxon>Fungi</taxon>
        <taxon>Fungi incertae sedis</taxon>
        <taxon>Mucoromycota</taxon>
        <taxon>Mucoromycotina</taxon>
        <taxon>Mucoromycetes</taxon>
        <taxon>Mucorales</taxon>
        <taxon>Lichtheimiaceae</taxon>
        <taxon>Lichtheimia</taxon>
    </lineage>
</organism>
<dbReference type="EMBL" id="CBTN010000057">
    <property type="protein sequence ID" value="CDH58461.1"/>
    <property type="molecule type" value="Genomic_DNA"/>
</dbReference>
<gene>
    <name evidence="1" type="ORF">LCOR_09321.1</name>
</gene>
<evidence type="ECO:0000313" key="2">
    <source>
        <dbReference type="Proteomes" id="UP000027586"/>
    </source>
</evidence>
<dbReference type="AlphaFoldDB" id="A0A068SB10"/>
<keyword evidence="2" id="KW-1185">Reference proteome</keyword>
<name>A0A068SB10_9FUNG</name>
<reference evidence="1" key="1">
    <citation type="submission" date="2013-08" db="EMBL/GenBank/DDBJ databases">
        <title>Gene expansion shapes genome architecture in the human pathogen Lichtheimia corymbifera: an evolutionary genomics analysis in the ancient terrestrial Mucorales (Mucoromycotina).</title>
        <authorList>
            <person name="Schwartze V.U."/>
            <person name="Winter S."/>
            <person name="Shelest E."/>
            <person name="Marcet-Houben M."/>
            <person name="Horn F."/>
            <person name="Wehner S."/>
            <person name="Hoffmann K."/>
            <person name="Riege K."/>
            <person name="Sammeth M."/>
            <person name="Nowrousian M."/>
            <person name="Valiante V."/>
            <person name="Linde J."/>
            <person name="Jacobsen I.D."/>
            <person name="Marz M."/>
            <person name="Brakhage A.A."/>
            <person name="Gabaldon T."/>
            <person name="Bocker S."/>
            <person name="Voigt K."/>
        </authorList>
    </citation>
    <scope>NUCLEOTIDE SEQUENCE [LARGE SCALE GENOMIC DNA]</scope>
    <source>
        <strain evidence="1">FSU 9682</strain>
    </source>
</reference>
<dbReference type="OrthoDB" id="2256964at2759"/>
<dbReference type="VEuPathDB" id="FungiDB:LCOR_09321.1"/>
<evidence type="ECO:0000313" key="1">
    <source>
        <dbReference type="EMBL" id="CDH58461.1"/>
    </source>
</evidence>
<proteinExistence type="predicted"/>
<sequence>MTTELNPNTEHICYDNALDQLVNLTRHDPGTKTQELIRLNNIAIEGGKLQSALEAHDDSTCDRASPALKSAVDLLFERYRWIWIDRLDELSAANKATASLNRQRLDTTPDLQHVHHCYLNIKGSITDFDRILKMNLKYLKNNRIIFYTNDDGAERICGILCPAAVPHPNIKMGASISKRHRRLKIFKSMPSVLIVSGDNVTIDELHGIPVDAVFQYYPSRSKYTRKVPEGIVDYEEQTKALCRYGRQGLSLIFVQDRIVRHEVMDLSDENYAKYGTHFEELDTKGEGGSLVRTLEEYLS</sequence>
<protein>
    <submittedName>
        <fullName evidence="1">Uncharacterized protein</fullName>
    </submittedName>
</protein>
<comment type="caution">
    <text evidence="1">The sequence shown here is derived from an EMBL/GenBank/DDBJ whole genome shotgun (WGS) entry which is preliminary data.</text>
</comment>
<accession>A0A068SB10</accession>